<dbReference type="Proteomes" id="UP001550853">
    <property type="component" value="Unassembled WGS sequence"/>
</dbReference>
<accession>A0ABV2YYI9</accession>
<evidence type="ECO:0000313" key="3">
    <source>
        <dbReference type="Proteomes" id="UP001550853"/>
    </source>
</evidence>
<name>A0ABV2YYI9_9ACTN</name>
<comment type="caution">
    <text evidence="2">The sequence shown here is derived from an EMBL/GenBank/DDBJ whole genome shotgun (WGS) entry which is preliminary data.</text>
</comment>
<proteinExistence type="predicted"/>
<evidence type="ECO:0000313" key="2">
    <source>
        <dbReference type="EMBL" id="MEU3710816.1"/>
    </source>
</evidence>
<reference evidence="2 3" key="1">
    <citation type="submission" date="2024-06" db="EMBL/GenBank/DDBJ databases">
        <title>The Natural Products Discovery Center: Release of the First 8490 Sequenced Strains for Exploring Actinobacteria Biosynthetic Diversity.</title>
        <authorList>
            <person name="Kalkreuter E."/>
            <person name="Kautsar S.A."/>
            <person name="Yang D."/>
            <person name="Bader C.D."/>
            <person name="Teijaro C.N."/>
            <person name="Fluegel L."/>
            <person name="Davis C.M."/>
            <person name="Simpson J.R."/>
            <person name="Lauterbach L."/>
            <person name="Steele A.D."/>
            <person name="Gui C."/>
            <person name="Meng S."/>
            <person name="Li G."/>
            <person name="Viehrig K."/>
            <person name="Ye F."/>
            <person name="Su P."/>
            <person name="Kiefer A.F."/>
            <person name="Nichols A."/>
            <person name="Cepeda A.J."/>
            <person name="Yan W."/>
            <person name="Fan B."/>
            <person name="Jiang Y."/>
            <person name="Adhikari A."/>
            <person name="Zheng C.-J."/>
            <person name="Schuster L."/>
            <person name="Cowan T.M."/>
            <person name="Smanski M.J."/>
            <person name="Chevrette M.G."/>
            <person name="De Carvalho L.P.S."/>
            <person name="Shen B."/>
        </authorList>
    </citation>
    <scope>NUCLEOTIDE SEQUENCE [LARGE SCALE GENOMIC DNA]</scope>
    <source>
        <strain evidence="2 3">NPDC033039</strain>
    </source>
</reference>
<gene>
    <name evidence="2" type="ORF">AB0E61_12060</name>
</gene>
<protein>
    <recommendedName>
        <fullName evidence="4">Secreted protein</fullName>
    </recommendedName>
</protein>
<sequence>MRRGLMHTGAWTLATGGAVAISWFGVHAVLSGSAYDPPRAVPLSAAAAPSAETAAPQSSSTHRPKPSPTATTASPSPTPTPPAPPATTGNAAPSDRPAPQRTAVPVDSGGTVKSFTTSGGRVVLDLRPDSAQLVSATPEAGWEMQVWKQDALIRVEFTGSGGDRHATVLCTWDGHPPMVQISESRRRSSSRIE</sequence>
<dbReference type="EMBL" id="JBEZVI010000007">
    <property type="protein sequence ID" value="MEU3710816.1"/>
    <property type="molecule type" value="Genomic_DNA"/>
</dbReference>
<feature type="region of interest" description="Disordered" evidence="1">
    <location>
        <begin position="46"/>
        <end position="113"/>
    </location>
</feature>
<feature type="compositionally biased region" description="Low complexity" evidence="1">
    <location>
        <begin position="46"/>
        <end position="60"/>
    </location>
</feature>
<feature type="compositionally biased region" description="Pro residues" evidence="1">
    <location>
        <begin position="76"/>
        <end position="85"/>
    </location>
</feature>
<dbReference type="RefSeq" id="WP_030283227.1">
    <property type="nucleotide sequence ID" value="NZ_JBEZVI010000007.1"/>
</dbReference>
<evidence type="ECO:0008006" key="4">
    <source>
        <dbReference type="Google" id="ProtNLM"/>
    </source>
</evidence>
<evidence type="ECO:0000256" key="1">
    <source>
        <dbReference type="SAM" id="MobiDB-lite"/>
    </source>
</evidence>
<organism evidence="2 3">
    <name type="scientific">Streptomyces catenulae</name>
    <dbReference type="NCBI Taxonomy" id="66875"/>
    <lineage>
        <taxon>Bacteria</taxon>
        <taxon>Bacillati</taxon>
        <taxon>Actinomycetota</taxon>
        <taxon>Actinomycetes</taxon>
        <taxon>Kitasatosporales</taxon>
        <taxon>Streptomycetaceae</taxon>
        <taxon>Streptomyces</taxon>
    </lineage>
</organism>
<keyword evidence="3" id="KW-1185">Reference proteome</keyword>